<feature type="region of interest" description="Disordered" evidence="1">
    <location>
        <begin position="146"/>
        <end position="181"/>
    </location>
</feature>
<feature type="compositionally biased region" description="Basic and acidic residues" evidence="1">
    <location>
        <begin position="32"/>
        <end position="42"/>
    </location>
</feature>
<dbReference type="AlphaFoldDB" id="A0AAV7STB4"/>
<protein>
    <submittedName>
        <fullName evidence="2">Uncharacterized protein</fullName>
    </submittedName>
</protein>
<organism evidence="2 3">
    <name type="scientific">Pleurodeles waltl</name>
    <name type="common">Iberian ribbed newt</name>
    <dbReference type="NCBI Taxonomy" id="8319"/>
    <lineage>
        <taxon>Eukaryota</taxon>
        <taxon>Metazoa</taxon>
        <taxon>Chordata</taxon>
        <taxon>Craniata</taxon>
        <taxon>Vertebrata</taxon>
        <taxon>Euteleostomi</taxon>
        <taxon>Amphibia</taxon>
        <taxon>Batrachia</taxon>
        <taxon>Caudata</taxon>
        <taxon>Salamandroidea</taxon>
        <taxon>Salamandridae</taxon>
        <taxon>Pleurodelinae</taxon>
        <taxon>Pleurodeles</taxon>
    </lineage>
</organism>
<feature type="region of interest" description="Disordered" evidence="1">
    <location>
        <begin position="283"/>
        <end position="304"/>
    </location>
</feature>
<name>A0AAV7STB4_PLEWA</name>
<proteinExistence type="predicted"/>
<sequence>MDAGRERNQQGQLGASEVEARQRARGYPQKIQIEKKDKDDAQLHNGSPNTKGEGRRNLGQMAITVEEWDVAKENDSVMKKTEERVVGGWKDEDGARSNIGDYFKALFLPPCQFRLPSGNIQLWCYEVTEKKYLPLYKKSPCVWHTSSTAQDTPEERRGTALSSPCIRAQDTPEERRGTALRSPCVWHTSSRAQDTPEERRGTALRSPCVWHTSSRAQDTPEERGGTALRSPYEWHLFSRAQDTPEERQGTALRSPCVWHTCSTAQDTPEERRGTALRSPCVWHTSSRAQDTPEERQGTALSSPYEWHLFSRAQDTPEERQGTALRAKL</sequence>
<dbReference type="EMBL" id="JANPWB010000008">
    <property type="protein sequence ID" value="KAJ1167395.1"/>
    <property type="molecule type" value="Genomic_DNA"/>
</dbReference>
<evidence type="ECO:0000313" key="3">
    <source>
        <dbReference type="Proteomes" id="UP001066276"/>
    </source>
</evidence>
<evidence type="ECO:0000256" key="1">
    <source>
        <dbReference type="SAM" id="MobiDB-lite"/>
    </source>
</evidence>
<keyword evidence="3" id="KW-1185">Reference proteome</keyword>
<feature type="region of interest" description="Disordered" evidence="1">
    <location>
        <begin position="1"/>
        <end position="58"/>
    </location>
</feature>
<accession>A0AAV7STB4</accession>
<comment type="caution">
    <text evidence="2">The sequence shown here is derived from an EMBL/GenBank/DDBJ whole genome shotgun (WGS) entry which is preliminary data.</text>
</comment>
<gene>
    <name evidence="2" type="ORF">NDU88_007787</name>
</gene>
<evidence type="ECO:0000313" key="2">
    <source>
        <dbReference type="EMBL" id="KAJ1167395.1"/>
    </source>
</evidence>
<dbReference type="Proteomes" id="UP001066276">
    <property type="component" value="Chromosome 4_2"/>
</dbReference>
<feature type="region of interest" description="Disordered" evidence="1">
    <location>
        <begin position="186"/>
        <end position="205"/>
    </location>
</feature>
<reference evidence="2" key="1">
    <citation type="journal article" date="2022" name="bioRxiv">
        <title>Sequencing and chromosome-scale assembly of the giantPleurodeles waltlgenome.</title>
        <authorList>
            <person name="Brown T."/>
            <person name="Elewa A."/>
            <person name="Iarovenko S."/>
            <person name="Subramanian E."/>
            <person name="Araus A.J."/>
            <person name="Petzold A."/>
            <person name="Susuki M."/>
            <person name="Suzuki K.-i.T."/>
            <person name="Hayashi T."/>
            <person name="Toyoda A."/>
            <person name="Oliveira C."/>
            <person name="Osipova E."/>
            <person name="Leigh N.D."/>
            <person name="Simon A."/>
            <person name="Yun M.H."/>
        </authorList>
    </citation>
    <scope>NUCLEOTIDE SEQUENCE</scope>
    <source>
        <strain evidence="2">20211129_DDA</strain>
        <tissue evidence="2">Liver</tissue>
    </source>
</reference>